<evidence type="ECO:0000313" key="2">
    <source>
        <dbReference type="EMBL" id="CUT98437.1"/>
    </source>
</evidence>
<evidence type="ECO:0000256" key="1">
    <source>
        <dbReference type="SAM" id="MobiDB-lite"/>
    </source>
</evidence>
<accession>A0A0S4MIP6</accession>
<organism evidence="2 3">
    <name type="scientific">Echinococcus multilocularis</name>
    <name type="common">Fox tapeworm</name>
    <dbReference type="NCBI Taxonomy" id="6211"/>
    <lineage>
        <taxon>Eukaryota</taxon>
        <taxon>Metazoa</taxon>
        <taxon>Spiralia</taxon>
        <taxon>Lophotrochozoa</taxon>
        <taxon>Platyhelminthes</taxon>
        <taxon>Cestoda</taxon>
        <taxon>Eucestoda</taxon>
        <taxon>Cyclophyllidea</taxon>
        <taxon>Taeniidae</taxon>
        <taxon>Echinococcus</taxon>
    </lineage>
</organism>
<reference evidence="2" key="1">
    <citation type="journal article" date="2013" name="Nature">
        <title>The genomes of four tapeworm species reveal adaptations to parasitism.</title>
        <authorList>
            <person name="Tsai I.J."/>
            <person name="Zarowiecki M."/>
            <person name="Holroyd N."/>
            <person name="Garciarrubio A."/>
            <person name="Sanchez-Flores A."/>
            <person name="Brooks K.L."/>
            <person name="Tracey A."/>
            <person name="Bobes R.J."/>
            <person name="Fragoso G."/>
            <person name="Sciutto E."/>
            <person name="Aslett M."/>
            <person name="Beasley H."/>
            <person name="Bennett H.M."/>
            <person name="Cai J."/>
            <person name="Camicia F."/>
            <person name="Clark R."/>
            <person name="Cucher M."/>
            <person name="De Silva N."/>
            <person name="Day T.A."/>
            <person name="Deplazes P."/>
            <person name="Estrada K."/>
            <person name="Fernandez C."/>
            <person name="Holland P.W."/>
            <person name="Hou J."/>
            <person name="Hu S."/>
            <person name="Huckvale T."/>
            <person name="Hung S.S."/>
            <person name="Kamenetzky L."/>
            <person name="Keane J.A."/>
            <person name="Kiss F."/>
            <person name="Koziol U."/>
            <person name="Lambert O."/>
            <person name="Liu K."/>
            <person name="Luo X."/>
            <person name="Luo Y."/>
            <person name="Macchiaroli N."/>
            <person name="Nichol S."/>
            <person name="Paps J."/>
            <person name="Parkinson J."/>
            <person name="Pouchkina-Stantcheva N."/>
            <person name="Riddiford N."/>
            <person name="Rosenzvit M."/>
            <person name="Salinas G."/>
            <person name="Wasmuth J.D."/>
            <person name="Zamanian M."/>
            <person name="Zheng Y."/>
            <person name="Cai X."/>
            <person name="Soberon X."/>
            <person name="Olson P.D."/>
            <person name="Laclette J.P."/>
            <person name="Brehm K."/>
            <person name="Berriman M."/>
            <person name="Garciarrubio A."/>
            <person name="Bobes R.J."/>
            <person name="Fragoso G."/>
            <person name="Sanchez-Flores A."/>
            <person name="Estrada K."/>
            <person name="Cevallos M.A."/>
            <person name="Morett E."/>
            <person name="Gonzalez V."/>
            <person name="Portillo T."/>
            <person name="Ochoa-Leyva A."/>
            <person name="Jose M.V."/>
            <person name="Sciutto E."/>
            <person name="Landa A."/>
            <person name="Jimenez L."/>
            <person name="Valdes V."/>
            <person name="Carrero J.C."/>
            <person name="Larralde C."/>
            <person name="Morales-Montor J."/>
            <person name="Limon-Lason J."/>
            <person name="Soberon X."/>
            <person name="Laclette J.P."/>
        </authorList>
    </citation>
    <scope>NUCLEOTIDE SEQUENCE [LARGE SCALE GENOMIC DNA]</scope>
</reference>
<feature type="region of interest" description="Disordered" evidence="1">
    <location>
        <begin position="23"/>
        <end position="68"/>
    </location>
</feature>
<dbReference type="EMBL" id="LN901842">
    <property type="protein sequence ID" value="CUT98437.1"/>
    <property type="molecule type" value="Genomic_DNA"/>
</dbReference>
<dbReference type="AlphaFoldDB" id="A0A0S4MIP6"/>
<sequence>MLNSLVRVSRRVRWLVYHRTTDYPTPGTPCTRGNAKPPTVTRDDGPPASPHSAGNTAATPHADQQPRAPLHCTCDVRAGYPYRSCIRGDERTSERMRRIKPMPCTVTYTTAARQATNSAVTAQQTTAAR</sequence>
<name>A0A0S4MIP6_ECHMU</name>
<keyword evidence="3" id="KW-1185">Reference proteome</keyword>
<protein>
    <submittedName>
        <fullName evidence="2">Metal transporter Nramp1</fullName>
    </submittedName>
</protein>
<evidence type="ECO:0000313" key="3">
    <source>
        <dbReference type="Proteomes" id="UP000017246"/>
    </source>
</evidence>
<proteinExistence type="predicted"/>
<reference evidence="2" key="2">
    <citation type="submission" date="2015-11" db="EMBL/GenBank/DDBJ databases">
        <authorList>
            <person name="Zhang Y."/>
            <person name="Guo Z."/>
        </authorList>
    </citation>
    <scope>NUCLEOTIDE SEQUENCE</scope>
</reference>
<dbReference type="Proteomes" id="UP000017246">
    <property type="component" value="Unassembled WGS sequence"/>
</dbReference>